<dbReference type="GO" id="GO:0005852">
    <property type="term" value="C:eukaryotic translation initiation factor 3 complex"/>
    <property type="evidence" value="ECO:0007669"/>
    <property type="project" value="InterPro"/>
</dbReference>
<evidence type="ECO:0000313" key="5">
    <source>
        <dbReference type="EMBL" id="CAK7342207.1"/>
    </source>
</evidence>
<dbReference type="GO" id="GO:0031369">
    <property type="term" value="F:translation initiation factor binding"/>
    <property type="evidence" value="ECO:0007669"/>
    <property type="project" value="InterPro"/>
</dbReference>
<dbReference type="GO" id="GO:0003723">
    <property type="term" value="F:RNA binding"/>
    <property type="evidence" value="ECO:0007669"/>
    <property type="project" value="InterPro"/>
</dbReference>
<organism evidence="5 6">
    <name type="scientific">Dovyalis caffra</name>
    <dbReference type="NCBI Taxonomy" id="77055"/>
    <lineage>
        <taxon>Eukaryota</taxon>
        <taxon>Viridiplantae</taxon>
        <taxon>Streptophyta</taxon>
        <taxon>Embryophyta</taxon>
        <taxon>Tracheophyta</taxon>
        <taxon>Spermatophyta</taxon>
        <taxon>Magnoliopsida</taxon>
        <taxon>eudicotyledons</taxon>
        <taxon>Gunneridae</taxon>
        <taxon>Pentapetalae</taxon>
        <taxon>rosids</taxon>
        <taxon>fabids</taxon>
        <taxon>Malpighiales</taxon>
        <taxon>Salicaceae</taxon>
        <taxon>Flacourtieae</taxon>
        <taxon>Dovyalis</taxon>
    </lineage>
</organism>
<gene>
    <name evidence="5" type="ORF">DCAF_LOCUS16673</name>
</gene>
<accession>A0AAV1RZ30</accession>
<name>A0AAV1RZ30_9ROSI</name>
<dbReference type="PANTHER" id="PTHR13937">
    <property type="entry name" value="EUKARYOTIC TRANSLATION INITATION FACTOR 3, SUBUNIT 8 EIF3S8 -RELATED"/>
    <property type="match status" value="1"/>
</dbReference>
<keyword evidence="3" id="KW-0648">Protein biosynthesis</keyword>
<dbReference type="EMBL" id="CAWUPB010001160">
    <property type="protein sequence ID" value="CAK7342207.1"/>
    <property type="molecule type" value="Genomic_DNA"/>
</dbReference>
<comment type="caution">
    <text evidence="5">The sequence shown here is derived from an EMBL/GenBank/DDBJ whole genome shotgun (WGS) entry which is preliminary data.</text>
</comment>
<dbReference type="PANTHER" id="PTHR13937:SF0">
    <property type="entry name" value="EUKARYOTIC TRANSLATION INITIATION FACTOR 3 SUBUNIT C-RELATED"/>
    <property type="match status" value="1"/>
</dbReference>
<sequence length="82" mass="9523">MLSVLEQNVLEYIERVGNFKAAAKAALRPVELIYYKPQEVYGAMKNWLSKQVEIMVIAQPPFLENSRTMMYVLVSLMYKYGD</sequence>
<evidence type="ECO:0000256" key="3">
    <source>
        <dbReference type="ARBA" id="ARBA00022917"/>
    </source>
</evidence>
<dbReference type="Proteomes" id="UP001314170">
    <property type="component" value="Unassembled WGS sequence"/>
</dbReference>
<dbReference type="InterPro" id="IPR027516">
    <property type="entry name" value="EIF3C"/>
</dbReference>
<reference evidence="5 6" key="1">
    <citation type="submission" date="2024-01" db="EMBL/GenBank/DDBJ databases">
        <authorList>
            <person name="Waweru B."/>
        </authorList>
    </citation>
    <scope>NUCLEOTIDE SEQUENCE [LARGE SCALE GENOMIC DNA]</scope>
</reference>
<dbReference type="Pfam" id="PF05470">
    <property type="entry name" value="eIF-3c_N"/>
    <property type="match status" value="1"/>
</dbReference>
<proteinExistence type="predicted"/>
<evidence type="ECO:0000259" key="4">
    <source>
        <dbReference type="Pfam" id="PF05470"/>
    </source>
</evidence>
<keyword evidence="6" id="KW-1185">Reference proteome</keyword>
<evidence type="ECO:0000256" key="2">
    <source>
        <dbReference type="ARBA" id="ARBA00022540"/>
    </source>
</evidence>
<keyword evidence="2" id="KW-0396">Initiation factor</keyword>
<evidence type="ECO:0000313" key="6">
    <source>
        <dbReference type="Proteomes" id="UP001314170"/>
    </source>
</evidence>
<dbReference type="InterPro" id="IPR008905">
    <property type="entry name" value="EIF3C_N_dom"/>
</dbReference>
<dbReference type="AlphaFoldDB" id="A0AAV1RZ30"/>
<evidence type="ECO:0000256" key="1">
    <source>
        <dbReference type="ARBA" id="ARBA00022490"/>
    </source>
</evidence>
<keyword evidence="1" id="KW-0963">Cytoplasm</keyword>
<feature type="domain" description="Eukaryotic translation initiation factor 3 subunit C N-terminal" evidence="4">
    <location>
        <begin position="4"/>
        <end position="81"/>
    </location>
</feature>
<dbReference type="GO" id="GO:0003743">
    <property type="term" value="F:translation initiation factor activity"/>
    <property type="evidence" value="ECO:0007669"/>
    <property type="project" value="UniProtKB-KW"/>
</dbReference>
<protein>
    <recommendedName>
        <fullName evidence="4">Eukaryotic translation initiation factor 3 subunit C N-terminal domain-containing protein</fullName>
    </recommendedName>
</protein>